<dbReference type="PANTHER" id="PTHR45036">
    <property type="entry name" value="METHYLTRANSFERASE LIKE 7B"/>
    <property type="match status" value="1"/>
</dbReference>
<dbReference type="PANTHER" id="PTHR45036:SF1">
    <property type="entry name" value="METHYLTRANSFERASE LIKE 7A"/>
    <property type="match status" value="1"/>
</dbReference>
<name>A0A7Z0D845_9ACTN</name>
<evidence type="ECO:0000259" key="1">
    <source>
        <dbReference type="Pfam" id="PF08241"/>
    </source>
</evidence>
<dbReference type="Pfam" id="PF08241">
    <property type="entry name" value="Methyltransf_11"/>
    <property type="match status" value="1"/>
</dbReference>
<keyword evidence="2" id="KW-0830">Ubiquinone</keyword>
<dbReference type="InterPro" id="IPR013216">
    <property type="entry name" value="Methyltransf_11"/>
</dbReference>
<organism evidence="2 3">
    <name type="scientific">Naumannella cuiyingiana</name>
    <dbReference type="NCBI Taxonomy" id="1347891"/>
    <lineage>
        <taxon>Bacteria</taxon>
        <taxon>Bacillati</taxon>
        <taxon>Actinomycetota</taxon>
        <taxon>Actinomycetes</taxon>
        <taxon>Propionibacteriales</taxon>
        <taxon>Propionibacteriaceae</taxon>
        <taxon>Naumannella</taxon>
    </lineage>
</organism>
<dbReference type="CDD" id="cd02440">
    <property type="entry name" value="AdoMet_MTases"/>
    <property type="match status" value="1"/>
</dbReference>
<dbReference type="EMBL" id="JACBZS010000001">
    <property type="protein sequence ID" value="NYI70543.1"/>
    <property type="molecule type" value="Genomic_DNA"/>
</dbReference>
<keyword evidence="2" id="KW-0489">Methyltransferase</keyword>
<gene>
    <name evidence="2" type="ORF">GGQ54_001103</name>
</gene>
<dbReference type="Gene3D" id="3.40.50.150">
    <property type="entry name" value="Vaccinia Virus protein VP39"/>
    <property type="match status" value="1"/>
</dbReference>
<dbReference type="GO" id="GO:0032259">
    <property type="term" value="P:methylation"/>
    <property type="evidence" value="ECO:0007669"/>
    <property type="project" value="UniProtKB-KW"/>
</dbReference>
<keyword evidence="2" id="KW-0808">Transferase</keyword>
<feature type="domain" description="Methyltransferase type 11" evidence="1">
    <location>
        <begin position="25"/>
        <end position="119"/>
    </location>
</feature>
<dbReference type="SUPFAM" id="SSF53335">
    <property type="entry name" value="S-adenosyl-L-methionine-dependent methyltransferases"/>
    <property type="match status" value="1"/>
</dbReference>
<dbReference type="GO" id="GO:0008757">
    <property type="term" value="F:S-adenosylmethionine-dependent methyltransferase activity"/>
    <property type="evidence" value="ECO:0007669"/>
    <property type="project" value="InterPro"/>
</dbReference>
<evidence type="ECO:0000313" key="3">
    <source>
        <dbReference type="Proteomes" id="UP000527616"/>
    </source>
</evidence>
<dbReference type="RefSeq" id="WP_179444487.1">
    <property type="nucleotide sequence ID" value="NZ_JACBZS010000001.1"/>
</dbReference>
<dbReference type="Proteomes" id="UP000527616">
    <property type="component" value="Unassembled WGS sequence"/>
</dbReference>
<comment type="caution">
    <text evidence="2">The sequence shown here is derived from an EMBL/GenBank/DDBJ whole genome shotgun (WGS) entry which is preliminary data.</text>
</comment>
<dbReference type="InterPro" id="IPR052356">
    <property type="entry name" value="Thiol_S-MT"/>
</dbReference>
<sequence length="193" mass="20455">MINEGLAGFERDRDRAVAALRGRVLELGAGRGANFARLAPGIAWIGLEPNRRLRDRLAVRARASGHPAAPLAARAEAVPLPDASVDAVLATTVLCSVDEVARALAEAYRVLRPGGRVVLAEHGAAPRGTAARTLQRLLRPATRLLDHGCDPLRDPEAAVAASPLRLDRVARHAITPLLGVELPLLVIEASRRG</sequence>
<proteinExistence type="predicted"/>
<keyword evidence="3" id="KW-1185">Reference proteome</keyword>
<dbReference type="InterPro" id="IPR029063">
    <property type="entry name" value="SAM-dependent_MTases_sf"/>
</dbReference>
<reference evidence="2 3" key="1">
    <citation type="submission" date="2020-07" db="EMBL/GenBank/DDBJ databases">
        <title>Sequencing the genomes of 1000 actinobacteria strains.</title>
        <authorList>
            <person name="Klenk H.-P."/>
        </authorList>
    </citation>
    <scope>NUCLEOTIDE SEQUENCE [LARGE SCALE GENOMIC DNA]</scope>
    <source>
        <strain evidence="2 3">DSM 103164</strain>
    </source>
</reference>
<dbReference type="AlphaFoldDB" id="A0A7Z0D845"/>
<protein>
    <submittedName>
        <fullName evidence="2">Ubiquinone/menaquinone biosynthesis C-methylase UbiE</fullName>
    </submittedName>
</protein>
<accession>A0A7Z0D845</accession>
<evidence type="ECO:0000313" key="2">
    <source>
        <dbReference type="EMBL" id="NYI70543.1"/>
    </source>
</evidence>